<gene>
    <name evidence="2" type="ORF">VKT23_017902</name>
</gene>
<dbReference type="EMBL" id="JBANRG010000078">
    <property type="protein sequence ID" value="KAK7438567.1"/>
    <property type="molecule type" value="Genomic_DNA"/>
</dbReference>
<proteinExistence type="predicted"/>
<reference evidence="2 3" key="1">
    <citation type="submission" date="2024-01" db="EMBL/GenBank/DDBJ databases">
        <title>A draft genome for the cacao thread blight pathogen Marasmiellus scandens.</title>
        <authorList>
            <person name="Baruah I.K."/>
            <person name="Leung J."/>
            <person name="Bukari Y."/>
            <person name="Amoako-Attah I."/>
            <person name="Meinhardt L.W."/>
            <person name="Bailey B.A."/>
            <person name="Cohen S.P."/>
        </authorList>
    </citation>
    <scope>NUCLEOTIDE SEQUENCE [LARGE SCALE GENOMIC DNA]</scope>
    <source>
        <strain evidence="2 3">GH-19</strain>
    </source>
</reference>
<sequence>MLTGAAFFVLLPFAIIGVVGLTNGFITVQDLKATWSQFVEDSHRSCIAQIAYTTIEDLKYLVAYHFEAILKFHDCLIVCLGEAAGYTVLGFLSGFIAACLFFTSLFAFFSAIVD</sequence>
<protein>
    <submittedName>
        <fullName evidence="2">Uncharacterized protein</fullName>
    </submittedName>
</protein>
<evidence type="ECO:0000313" key="3">
    <source>
        <dbReference type="Proteomes" id="UP001498398"/>
    </source>
</evidence>
<accession>A0ABR1ITF8</accession>
<evidence type="ECO:0000256" key="1">
    <source>
        <dbReference type="SAM" id="Phobius"/>
    </source>
</evidence>
<keyword evidence="1" id="KW-0812">Transmembrane</keyword>
<evidence type="ECO:0000313" key="2">
    <source>
        <dbReference type="EMBL" id="KAK7438567.1"/>
    </source>
</evidence>
<comment type="caution">
    <text evidence="2">The sequence shown here is derived from an EMBL/GenBank/DDBJ whole genome shotgun (WGS) entry which is preliminary data.</text>
</comment>
<organism evidence="2 3">
    <name type="scientific">Marasmiellus scandens</name>
    <dbReference type="NCBI Taxonomy" id="2682957"/>
    <lineage>
        <taxon>Eukaryota</taxon>
        <taxon>Fungi</taxon>
        <taxon>Dikarya</taxon>
        <taxon>Basidiomycota</taxon>
        <taxon>Agaricomycotina</taxon>
        <taxon>Agaricomycetes</taxon>
        <taxon>Agaricomycetidae</taxon>
        <taxon>Agaricales</taxon>
        <taxon>Marasmiineae</taxon>
        <taxon>Omphalotaceae</taxon>
        <taxon>Marasmiellus</taxon>
    </lineage>
</organism>
<name>A0ABR1ITF8_9AGAR</name>
<dbReference type="Proteomes" id="UP001498398">
    <property type="component" value="Unassembled WGS sequence"/>
</dbReference>
<keyword evidence="1" id="KW-1133">Transmembrane helix</keyword>
<keyword evidence="3" id="KW-1185">Reference proteome</keyword>
<feature type="transmembrane region" description="Helical" evidence="1">
    <location>
        <begin position="91"/>
        <end position="113"/>
    </location>
</feature>
<keyword evidence="1" id="KW-0472">Membrane</keyword>